<dbReference type="PANTHER" id="PTHR39160:SF4">
    <property type="entry name" value="RESUSCITATION-PROMOTING FACTOR RPFB"/>
    <property type="match status" value="1"/>
</dbReference>
<dbReference type="RefSeq" id="WP_162147266.1">
    <property type="nucleotide sequence ID" value="NZ_AUBJ02000001.1"/>
</dbReference>
<feature type="chain" id="PRO_5046075883" evidence="5">
    <location>
        <begin position="28"/>
        <end position="374"/>
    </location>
</feature>
<sequence>MNKRTFLRAVIVAVLTVLIGGSGTAIAMDKSITLTVDDEQRIVRTFASTVAGVLATAGFEAGEQDALAPAAQATVVDGSQVVLKRGRLLTLRVDGEEREVWTHALTLDDALNELGMPTNDAELSVDRHQRIPLDGMTVDLKTSKLVTLLDGAEDPRQVATTSATVGELLADQGVALEGDDEVTPPADTKLVNDLTIEVTRIRSEERTEEVEITPDEERIDDPEMEKGEEEVEEEGRPGLRELTYLVTLVNGEETEREQIRDEVIREAENRVVRVGTKQPPAADAPPVQDGGVWDRLAHCESTGNWQIVSANGLYYGGLQFSKPTWDAYGGQQYANYPNEASREQQIAVATRLRDANGGSYGSWPGCAAKLGLPT</sequence>
<dbReference type="InterPro" id="IPR051933">
    <property type="entry name" value="Resuscitation_pf_RpfB"/>
</dbReference>
<evidence type="ECO:0000313" key="7">
    <source>
        <dbReference type="EMBL" id="MCP2332433.1"/>
    </source>
</evidence>
<evidence type="ECO:0000259" key="6">
    <source>
        <dbReference type="PROSITE" id="PS51109"/>
    </source>
</evidence>
<organism evidence="7 8">
    <name type="scientific">Actinoalloteichus caeruleus DSM 43889</name>
    <dbReference type="NCBI Taxonomy" id="1120930"/>
    <lineage>
        <taxon>Bacteria</taxon>
        <taxon>Bacillati</taxon>
        <taxon>Actinomycetota</taxon>
        <taxon>Actinomycetes</taxon>
        <taxon>Pseudonocardiales</taxon>
        <taxon>Pseudonocardiaceae</taxon>
        <taxon>Actinoalloteichus</taxon>
        <taxon>Actinoalloteichus cyanogriseus</taxon>
    </lineage>
</organism>
<evidence type="ECO:0000256" key="5">
    <source>
        <dbReference type="SAM" id="SignalP"/>
    </source>
</evidence>
<protein>
    <submittedName>
        <fullName evidence="7">Uncharacterized conserved protein YabE, contains G5 and tandem DUF348 domains</fullName>
    </submittedName>
</protein>
<gene>
    <name evidence="7" type="ORF">G443_002703</name>
</gene>
<dbReference type="EMBL" id="AUBJ02000001">
    <property type="protein sequence ID" value="MCP2332433.1"/>
    <property type="molecule type" value="Genomic_DNA"/>
</dbReference>
<name>A0ABT1JIY2_ACTCY</name>
<keyword evidence="3" id="KW-0378">Hydrolase</keyword>
<evidence type="ECO:0000256" key="4">
    <source>
        <dbReference type="SAM" id="MobiDB-lite"/>
    </source>
</evidence>
<keyword evidence="2 5" id="KW-0732">Signal</keyword>
<dbReference type="CDD" id="cd13925">
    <property type="entry name" value="RPF"/>
    <property type="match status" value="1"/>
</dbReference>
<dbReference type="Pfam" id="PF03990">
    <property type="entry name" value="DUF348"/>
    <property type="match status" value="3"/>
</dbReference>
<dbReference type="PROSITE" id="PS51109">
    <property type="entry name" value="G5"/>
    <property type="match status" value="1"/>
</dbReference>
<dbReference type="InterPro" id="IPR011098">
    <property type="entry name" value="G5_dom"/>
</dbReference>
<dbReference type="Pfam" id="PF06737">
    <property type="entry name" value="Transglycosylas"/>
    <property type="match status" value="1"/>
</dbReference>
<dbReference type="Gene3D" id="1.10.530.10">
    <property type="match status" value="1"/>
</dbReference>
<dbReference type="Pfam" id="PF07501">
    <property type="entry name" value="G5"/>
    <property type="match status" value="1"/>
</dbReference>
<feature type="domain" description="G5" evidence="6">
    <location>
        <begin position="198"/>
        <end position="278"/>
    </location>
</feature>
<dbReference type="Gene3D" id="2.20.230.10">
    <property type="entry name" value="Resuscitation-promoting factor rpfb"/>
    <property type="match status" value="1"/>
</dbReference>
<proteinExistence type="inferred from homology"/>
<dbReference type="PANTHER" id="PTHR39160">
    <property type="entry name" value="CELL WALL-BINDING PROTEIN YOCH"/>
    <property type="match status" value="1"/>
</dbReference>
<feature type="signal peptide" evidence="5">
    <location>
        <begin position="1"/>
        <end position="27"/>
    </location>
</feature>
<evidence type="ECO:0000313" key="8">
    <source>
        <dbReference type="Proteomes" id="UP000791080"/>
    </source>
</evidence>
<reference evidence="7 8" key="1">
    <citation type="submission" date="2022-06" db="EMBL/GenBank/DDBJ databases">
        <title>Genomic Encyclopedia of Type Strains, Phase I: the one thousand microbial genomes (KMG-I) project.</title>
        <authorList>
            <person name="Kyrpides N."/>
        </authorList>
    </citation>
    <scope>NUCLEOTIDE SEQUENCE [LARGE SCALE GENOMIC DNA]</scope>
    <source>
        <strain evidence="7 8">DSM 43889</strain>
    </source>
</reference>
<dbReference type="InterPro" id="IPR007137">
    <property type="entry name" value="DUF348"/>
</dbReference>
<feature type="region of interest" description="Disordered" evidence="4">
    <location>
        <begin position="205"/>
        <end position="236"/>
    </location>
</feature>
<evidence type="ECO:0000256" key="3">
    <source>
        <dbReference type="ARBA" id="ARBA00022801"/>
    </source>
</evidence>
<comment type="similarity">
    <text evidence="1">Belongs to the transglycosylase family. Rpf subfamily.</text>
</comment>
<feature type="compositionally biased region" description="Acidic residues" evidence="4">
    <location>
        <begin position="206"/>
        <end position="233"/>
    </location>
</feature>
<accession>A0ABT1JIY2</accession>
<dbReference type="SUPFAM" id="SSF53955">
    <property type="entry name" value="Lysozyme-like"/>
    <property type="match status" value="1"/>
</dbReference>
<dbReference type="SMART" id="SM01208">
    <property type="entry name" value="G5"/>
    <property type="match status" value="1"/>
</dbReference>
<dbReference type="InterPro" id="IPR023346">
    <property type="entry name" value="Lysozyme-like_dom_sf"/>
</dbReference>
<comment type="caution">
    <text evidence="7">The sequence shown here is derived from an EMBL/GenBank/DDBJ whole genome shotgun (WGS) entry which is preliminary data.</text>
</comment>
<evidence type="ECO:0000256" key="1">
    <source>
        <dbReference type="ARBA" id="ARBA00010830"/>
    </source>
</evidence>
<keyword evidence="8" id="KW-1185">Reference proteome</keyword>
<dbReference type="InterPro" id="IPR010618">
    <property type="entry name" value="RPF"/>
</dbReference>
<evidence type="ECO:0000256" key="2">
    <source>
        <dbReference type="ARBA" id="ARBA00022729"/>
    </source>
</evidence>
<dbReference type="Proteomes" id="UP000791080">
    <property type="component" value="Unassembled WGS sequence"/>
</dbReference>